<evidence type="ECO:0000256" key="5">
    <source>
        <dbReference type="ARBA" id="ARBA00022777"/>
    </source>
</evidence>
<feature type="binding site" evidence="9">
    <location>
        <position position="103"/>
    </location>
    <ligand>
        <name>ATP</name>
        <dbReference type="ChEBI" id="CHEBI:30616"/>
    </ligand>
</feature>
<dbReference type="SUPFAM" id="SSF56112">
    <property type="entry name" value="Protein kinase-like (PK-like)"/>
    <property type="match status" value="1"/>
</dbReference>
<comment type="catalytic activity">
    <reaction evidence="8">
        <text>L-seryl-[protein] + ATP = O-phospho-L-seryl-[protein] + ADP + H(+)</text>
        <dbReference type="Rhea" id="RHEA:17989"/>
        <dbReference type="Rhea" id="RHEA-COMP:9863"/>
        <dbReference type="Rhea" id="RHEA-COMP:11604"/>
        <dbReference type="ChEBI" id="CHEBI:15378"/>
        <dbReference type="ChEBI" id="CHEBI:29999"/>
        <dbReference type="ChEBI" id="CHEBI:30616"/>
        <dbReference type="ChEBI" id="CHEBI:83421"/>
        <dbReference type="ChEBI" id="CHEBI:456216"/>
        <dbReference type="EC" id="2.7.11.1"/>
    </reaction>
</comment>
<comment type="catalytic activity">
    <reaction evidence="7">
        <text>L-threonyl-[protein] + ATP = O-phospho-L-threonyl-[protein] + ADP + H(+)</text>
        <dbReference type="Rhea" id="RHEA:46608"/>
        <dbReference type="Rhea" id="RHEA-COMP:11060"/>
        <dbReference type="Rhea" id="RHEA-COMP:11605"/>
        <dbReference type="ChEBI" id="CHEBI:15378"/>
        <dbReference type="ChEBI" id="CHEBI:30013"/>
        <dbReference type="ChEBI" id="CHEBI:30616"/>
        <dbReference type="ChEBI" id="CHEBI:61977"/>
        <dbReference type="ChEBI" id="CHEBI:456216"/>
        <dbReference type="EC" id="2.7.11.1"/>
    </reaction>
</comment>
<dbReference type="PANTHER" id="PTHR47634:SF9">
    <property type="entry name" value="PROTEIN KINASE DOMAIN-CONTAINING PROTEIN-RELATED"/>
    <property type="match status" value="1"/>
</dbReference>
<dbReference type="SMART" id="SM00220">
    <property type="entry name" value="S_TKc"/>
    <property type="match status" value="1"/>
</dbReference>
<comment type="caution">
    <text evidence="11">The sequence shown here is derived from an EMBL/GenBank/DDBJ whole genome shotgun (WGS) entry which is preliminary data.</text>
</comment>
<keyword evidence="5 11" id="KW-0418">Kinase</keyword>
<dbReference type="InterPro" id="IPR051334">
    <property type="entry name" value="SRPK"/>
</dbReference>
<dbReference type="Pfam" id="PF00069">
    <property type="entry name" value="Pkinase"/>
    <property type="match status" value="2"/>
</dbReference>
<dbReference type="VEuPathDB" id="FungiDB:SPSK_00264"/>
<evidence type="ECO:0000256" key="9">
    <source>
        <dbReference type="PROSITE-ProRule" id="PRU10141"/>
    </source>
</evidence>
<dbReference type="AlphaFoldDB" id="A0A0F2M2R8"/>
<dbReference type="Proteomes" id="UP000033710">
    <property type="component" value="Unassembled WGS sequence"/>
</dbReference>
<evidence type="ECO:0000256" key="3">
    <source>
        <dbReference type="ARBA" id="ARBA00022679"/>
    </source>
</evidence>
<dbReference type="GeneID" id="27662516"/>
<dbReference type="GO" id="GO:0000245">
    <property type="term" value="P:spliceosomal complex assembly"/>
    <property type="evidence" value="ECO:0007669"/>
    <property type="project" value="TreeGrafter"/>
</dbReference>
<evidence type="ECO:0000256" key="8">
    <source>
        <dbReference type="ARBA" id="ARBA00048679"/>
    </source>
</evidence>
<evidence type="ECO:0000256" key="2">
    <source>
        <dbReference type="ARBA" id="ARBA00022527"/>
    </source>
</evidence>
<name>A0A0F2M2R8_SPOSC</name>
<keyword evidence="2" id="KW-0723">Serine/threonine-protein kinase</keyword>
<evidence type="ECO:0000313" key="12">
    <source>
        <dbReference type="Proteomes" id="UP000033710"/>
    </source>
</evidence>
<dbReference type="RefSeq" id="XP_016586663.1">
    <property type="nucleotide sequence ID" value="XM_016727239.1"/>
</dbReference>
<dbReference type="GO" id="GO:0005524">
    <property type="term" value="F:ATP binding"/>
    <property type="evidence" value="ECO:0007669"/>
    <property type="project" value="UniProtKB-UniRule"/>
</dbReference>
<dbReference type="GO" id="GO:0050684">
    <property type="term" value="P:regulation of mRNA processing"/>
    <property type="evidence" value="ECO:0007669"/>
    <property type="project" value="TreeGrafter"/>
</dbReference>
<dbReference type="PROSITE" id="PS00107">
    <property type="entry name" value="PROTEIN_KINASE_ATP"/>
    <property type="match status" value="1"/>
</dbReference>
<reference evidence="11 12" key="2">
    <citation type="journal article" date="2015" name="Eukaryot. Cell">
        <title>Asexual propagation of a virulent clone complex in a human and feline outbreak of sporotrichosis.</title>
        <authorList>
            <person name="Teixeira Mde M."/>
            <person name="Rodrigues A.M."/>
            <person name="Tsui C.K."/>
            <person name="de Almeida L.G."/>
            <person name="Van Diepeningen A.D."/>
            <person name="van den Ende B.G."/>
            <person name="Fernandes G.F."/>
            <person name="Kano R."/>
            <person name="Hamelin R.C."/>
            <person name="Lopes-Bezerra L.M."/>
            <person name="Vasconcelos A.T."/>
            <person name="de Hoog S."/>
            <person name="de Camargo Z.P."/>
            <person name="Felipe M.S."/>
        </authorList>
    </citation>
    <scope>NUCLEOTIDE SEQUENCE [LARGE SCALE GENOMIC DNA]</scope>
    <source>
        <strain evidence="11 12">1099-18</strain>
    </source>
</reference>
<keyword evidence="3" id="KW-0808">Transferase</keyword>
<accession>A0A0F2M2R8</accession>
<dbReference type="PANTHER" id="PTHR47634">
    <property type="entry name" value="PROTEIN KINASE DOMAIN-CONTAINING PROTEIN-RELATED"/>
    <property type="match status" value="1"/>
</dbReference>
<dbReference type="EC" id="2.7.11.1" evidence="1"/>
<dbReference type="GO" id="GO:0004674">
    <property type="term" value="F:protein serine/threonine kinase activity"/>
    <property type="evidence" value="ECO:0007669"/>
    <property type="project" value="UniProtKB-KW"/>
</dbReference>
<reference evidence="11 12" key="1">
    <citation type="journal article" date="2014" name="BMC Genomics">
        <title>Comparative genomics of the major fungal agents of human and animal Sporotrichosis: Sporothrix schenckii and Sporothrix brasiliensis.</title>
        <authorList>
            <person name="Teixeira M.M."/>
            <person name="de Almeida L.G."/>
            <person name="Kubitschek-Barreira P."/>
            <person name="Alves F.L."/>
            <person name="Kioshima E.S."/>
            <person name="Abadio A.K."/>
            <person name="Fernandes L."/>
            <person name="Derengowski L.S."/>
            <person name="Ferreira K.S."/>
            <person name="Souza R.C."/>
            <person name="Ruiz J.C."/>
            <person name="de Andrade N.C."/>
            <person name="Paes H.C."/>
            <person name="Nicola A.M."/>
            <person name="Albuquerque P."/>
            <person name="Gerber A.L."/>
            <person name="Martins V.P."/>
            <person name="Peconick L.D."/>
            <person name="Neto A.V."/>
            <person name="Chaucanez C.B."/>
            <person name="Silva P.A."/>
            <person name="Cunha O.L."/>
            <person name="de Oliveira F.F."/>
            <person name="dos Santos T.C."/>
            <person name="Barros A.L."/>
            <person name="Soares M.A."/>
            <person name="de Oliveira L.M."/>
            <person name="Marini M.M."/>
            <person name="Villalobos-Duno H."/>
            <person name="Cunha M.M."/>
            <person name="de Hoog S."/>
            <person name="da Silveira J.F."/>
            <person name="Henrissat B."/>
            <person name="Nino-Vega G.A."/>
            <person name="Cisalpino P.S."/>
            <person name="Mora-Montes H.M."/>
            <person name="Almeida S.R."/>
            <person name="Stajich J.E."/>
            <person name="Lopes-Bezerra L.M."/>
            <person name="Vasconcelos A.T."/>
            <person name="Felipe M.S."/>
        </authorList>
    </citation>
    <scope>NUCLEOTIDE SEQUENCE [LARGE SCALE GENOMIC DNA]</scope>
    <source>
        <strain evidence="11 12">1099-18</strain>
    </source>
</reference>
<protein>
    <recommendedName>
        <fullName evidence="1">non-specific serine/threonine protein kinase</fullName>
        <ecNumber evidence="1">2.7.11.1</ecNumber>
    </recommendedName>
</protein>
<evidence type="ECO:0000256" key="6">
    <source>
        <dbReference type="ARBA" id="ARBA00022840"/>
    </source>
</evidence>
<dbReference type="Gene3D" id="1.10.510.10">
    <property type="entry name" value="Transferase(Phosphotransferase) domain 1"/>
    <property type="match status" value="1"/>
</dbReference>
<dbReference type="PROSITE" id="PS50011">
    <property type="entry name" value="PROTEIN_KINASE_DOM"/>
    <property type="match status" value="1"/>
</dbReference>
<keyword evidence="4 9" id="KW-0547">Nucleotide-binding</keyword>
<dbReference type="KEGG" id="ssck:SPSK_00264"/>
<dbReference type="InterPro" id="IPR017441">
    <property type="entry name" value="Protein_kinase_ATP_BS"/>
</dbReference>
<dbReference type="OrthoDB" id="5979581at2759"/>
<dbReference type="EMBL" id="AXCR01000008">
    <property type="protein sequence ID" value="KJR83987.1"/>
    <property type="molecule type" value="Genomic_DNA"/>
</dbReference>
<dbReference type="Gene3D" id="3.30.200.20">
    <property type="entry name" value="Phosphorylase Kinase, domain 1"/>
    <property type="match status" value="1"/>
</dbReference>
<keyword evidence="6 9" id="KW-0067">ATP-binding</keyword>
<dbReference type="InterPro" id="IPR000719">
    <property type="entry name" value="Prot_kinase_dom"/>
</dbReference>
<feature type="domain" description="Protein kinase" evidence="10">
    <location>
        <begin position="74"/>
        <end position="445"/>
    </location>
</feature>
<dbReference type="InterPro" id="IPR011009">
    <property type="entry name" value="Kinase-like_dom_sf"/>
</dbReference>
<evidence type="ECO:0000256" key="7">
    <source>
        <dbReference type="ARBA" id="ARBA00047899"/>
    </source>
</evidence>
<evidence type="ECO:0000313" key="11">
    <source>
        <dbReference type="EMBL" id="KJR83987.1"/>
    </source>
</evidence>
<sequence>MSPLPRAFSAVSRRLQSALGRSYRSCGTGRMYVSFRTSLNRDTTPSISEENIARYASGGFHPVRIGTKFDNGKYRVLRKLGFGVYSTVWLAHNTQTKQMVALKILTADTYDGKKDSYELAILDCIVNKQKAHQEQQEKRGDPQSKHVLGLLDTFRHEGPNGQHVCFVFKAMGPNLGQLRDLFPRRRLPVHLAKQVARDLVTALAFLHDECGVIHTGVSHTSSKVYREKCARNTAETNDMFQHAPPDVFQQKSAPLPPPHDYYMASEPVASAHEDLTAAAAVSGMSFRLADFGTASWTTKLLSEWIQPDKLRAPEVILGAAWDSKVDIWNLGLVIWELTTGQLCFDGQATATAAYSSEAHLAQMQAILGRVPDTLLSRASRRDRLESGISFPSLALENLCAGSGAFGEGDGRKDDREAFVAFVRSMLDLEPHNRPCARDLLESSWLRTTTIE</sequence>
<evidence type="ECO:0000256" key="4">
    <source>
        <dbReference type="ARBA" id="ARBA00022741"/>
    </source>
</evidence>
<evidence type="ECO:0000256" key="1">
    <source>
        <dbReference type="ARBA" id="ARBA00012513"/>
    </source>
</evidence>
<gene>
    <name evidence="11" type="ORF">SPSK_00264</name>
</gene>
<organism evidence="11 12">
    <name type="scientific">Sporothrix schenckii 1099-18</name>
    <dbReference type="NCBI Taxonomy" id="1397361"/>
    <lineage>
        <taxon>Eukaryota</taxon>
        <taxon>Fungi</taxon>
        <taxon>Dikarya</taxon>
        <taxon>Ascomycota</taxon>
        <taxon>Pezizomycotina</taxon>
        <taxon>Sordariomycetes</taxon>
        <taxon>Sordariomycetidae</taxon>
        <taxon>Ophiostomatales</taxon>
        <taxon>Ophiostomataceae</taxon>
        <taxon>Sporothrix</taxon>
    </lineage>
</organism>
<evidence type="ECO:0000259" key="10">
    <source>
        <dbReference type="PROSITE" id="PS50011"/>
    </source>
</evidence>
<proteinExistence type="predicted"/>